<dbReference type="EMBL" id="CAFABD010000073">
    <property type="protein sequence ID" value="CAB4824939.1"/>
    <property type="molecule type" value="Genomic_DNA"/>
</dbReference>
<gene>
    <name evidence="1" type="ORF">UFOPK1438_00732</name>
    <name evidence="2" type="ORF">UFOPK2329_00651</name>
    <name evidence="3" type="ORF">UFOPK3166_00575</name>
    <name evidence="4" type="ORF">UFOPK4035_00039</name>
</gene>
<dbReference type="AlphaFoldDB" id="A0A6J7N878"/>
<reference evidence="4" key="1">
    <citation type="submission" date="2020-05" db="EMBL/GenBank/DDBJ databases">
        <authorList>
            <person name="Chiriac C."/>
            <person name="Salcher M."/>
            <person name="Ghai R."/>
            <person name="Kavagutti S V."/>
        </authorList>
    </citation>
    <scope>NUCLEOTIDE SEQUENCE</scope>
</reference>
<evidence type="ECO:0000313" key="1">
    <source>
        <dbReference type="EMBL" id="CAB4545492.1"/>
    </source>
</evidence>
<evidence type="ECO:0000313" key="2">
    <source>
        <dbReference type="EMBL" id="CAB4674111.1"/>
    </source>
</evidence>
<proteinExistence type="predicted"/>
<dbReference type="EMBL" id="CAEZSM010000086">
    <property type="protein sequence ID" value="CAB4545492.1"/>
    <property type="molecule type" value="Genomic_DNA"/>
</dbReference>
<name>A0A6J7N878_9ZZZZ</name>
<dbReference type="Pfam" id="PF21853">
    <property type="entry name" value="DUF6912"/>
    <property type="match status" value="1"/>
</dbReference>
<protein>
    <submittedName>
        <fullName evidence="4">Unannotated protein</fullName>
    </submittedName>
</protein>
<evidence type="ECO:0000313" key="4">
    <source>
        <dbReference type="EMBL" id="CAB4988415.1"/>
    </source>
</evidence>
<evidence type="ECO:0000313" key="3">
    <source>
        <dbReference type="EMBL" id="CAB4824939.1"/>
    </source>
</evidence>
<dbReference type="EMBL" id="CAFBOX010000002">
    <property type="protein sequence ID" value="CAB4988415.1"/>
    <property type="molecule type" value="Genomic_DNA"/>
</dbReference>
<dbReference type="EMBL" id="CAEZWZ010000093">
    <property type="protein sequence ID" value="CAB4674111.1"/>
    <property type="molecule type" value="Genomic_DNA"/>
</dbReference>
<organism evidence="4">
    <name type="scientific">freshwater metagenome</name>
    <dbReference type="NCBI Taxonomy" id="449393"/>
    <lineage>
        <taxon>unclassified sequences</taxon>
        <taxon>metagenomes</taxon>
        <taxon>ecological metagenomes</taxon>
    </lineage>
</organism>
<sequence length="135" mass="15060">MRAYLPLSPSDIALFLSSKSIQVSKLYAPTIKFLTDNVGHDEEEIEYMLSLLAARDAMEMVSSNPKVGTLLALEIESKEIAVEETDSIALTGELVWDRVECLFTCILDEEGDIELTWYATQEIEDQLARIASGNK</sequence>
<dbReference type="InterPro" id="IPR054206">
    <property type="entry name" value="DUF6912"/>
</dbReference>
<accession>A0A6J7N878</accession>